<evidence type="ECO:0000313" key="3">
    <source>
        <dbReference type="Proteomes" id="UP001301012"/>
    </source>
</evidence>
<dbReference type="SUPFAM" id="SSF53955">
    <property type="entry name" value="Lysozyme-like"/>
    <property type="match status" value="1"/>
</dbReference>
<comment type="caution">
    <text evidence="2">The sequence shown here is derived from an EMBL/GenBank/DDBJ whole genome shotgun (WGS) entry which is preliminary data.</text>
</comment>
<dbReference type="RefSeq" id="WP_284131676.1">
    <property type="nucleotide sequence ID" value="NZ_JASKYM010000001.1"/>
</dbReference>
<keyword evidence="2" id="KW-0456">Lyase</keyword>
<sequence>MIDRMQLLEMTSKLSAGSTSNCECKSDSGVFDMIMISLLKAIAQNNGNNTVNINITNQENKKDNEELSLKTQNSIQNSNKIQSTSKNPDTNKRIDEAVSIASKKYGVDENLIKSIIKVESNFNPNCVSSAGAKGLMQLMPENCRDLNVKDPLNIEQNIDGGTRHIKEYLDKYNGDVEMALMAYNGGPTRMAKRGVKSMEHIYKMPRETQNYVPKVMKYYKA</sequence>
<feature type="domain" description="Transglycosylase SLT" evidence="1">
    <location>
        <begin position="99"/>
        <end position="195"/>
    </location>
</feature>
<dbReference type="EMBL" id="JASKYM010000001">
    <property type="protein sequence ID" value="MDK2562712.1"/>
    <property type="molecule type" value="Genomic_DNA"/>
</dbReference>
<name>A0ABT7E710_9FIRM</name>
<dbReference type="PANTHER" id="PTHR37423:SF2">
    <property type="entry name" value="MEMBRANE-BOUND LYTIC MUREIN TRANSGLYCOSYLASE C"/>
    <property type="match status" value="1"/>
</dbReference>
<dbReference type="Gene3D" id="1.10.530.10">
    <property type="match status" value="1"/>
</dbReference>
<dbReference type="InterPro" id="IPR008258">
    <property type="entry name" value="Transglycosylase_SLT_dom_1"/>
</dbReference>
<proteinExistence type="predicted"/>
<dbReference type="Proteomes" id="UP001301012">
    <property type="component" value="Unassembled WGS sequence"/>
</dbReference>
<dbReference type="Pfam" id="PF01464">
    <property type="entry name" value="SLT"/>
    <property type="match status" value="1"/>
</dbReference>
<keyword evidence="3" id="KW-1185">Reference proteome</keyword>
<dbReference type="CDD" id="cd00254">
    <property type="entry name" value="LT-like"/>
    <property type="match status" value="1"/>
</dbReference>
<dbReference type="EC" id="4.2.2.n1" evidence="2"/>
<organism evidence="2 3">
    <name type="scientific">Romboutsia sedimentorum</name>
    <dbReference type="NCBI Taxonomy" id="1368474"/>
    <lineage>
        <taxon>Bacteria</taxon>
        <taxon>Bacillati</taxon>
        <taxon>Bacillota</taxon>
        <taxon>Clostridia</taxon>
        <taxon>Peptostreptococcales</taxon>
        <taxon>Peptostreptococcaceae</taxon>
        <taxon>Romboutsia</taxon>
    </lineage>
</organism>
<evidence type="ECO:0000259" key="1">
    <source>
        <dbReference type="Pfam" id="PF01464"/>
    </source>
</evidence>
<dbReference type="GO" id="GO:0016829">
    <property type="term" value="F:lyase activity"/>
    <property type="evidence" value="ECO:0007669"/>
    <property type="project" value="UniProtKB-KW"/>
</dbReference>
<reference evidence="2 3" key="1">
    <citation type="submission" date="2023-05" db="EMBL/GenBank/DDBJ databases">
        <title>Rombocin, a short stable natural nisin variant, displays selective antimicrobial activity against Listeria monocytogenes and employs dual mode of action to kill target bacterial strains.</title>
        <authorList>
            <person name="Wambui J."/>
            <person name="Stephan R."/>
            <person name="Kuipers O.P."/>
        </authorList>
    </citation>
    <scope>NUCLEOTIDE SEQUENCE [LARGE SCALE GENOMIC DNA]</scope>
    <source>
        <strain evidence="2 3">RC002</strain>
    </source>
</reference>
<dbReference type="PANTHER" id="PTHR37423">
    <property type="entry name" value="SOLUBLE LYTIC MUREIN TRANSGLYCOSYLASE-RELATED"/>
    <property type="match status" value="1"/>
</dbReference>
<gene>
    <name evidence="2" type="ORF">QOZ84_04050</name>
</gene>
<accession>A0ABT7E710</accession>
<protein>
    <submittedName>
        <fullName evidence="2">Lytic transglycosylase domain-containing protein</fullName>
        <ecNumber evidence="2">4.2.2.n1</ecNumber>
    </submittedName>
</protein>
<dbReference type="InterPro" id="IPR023346">
    <property type="entry name" value="Lysozyme-like_dom_sf"/>
</dbReference>
<evidence type="ECO:0000313" key="2">
    <source>
        <dbReference type="EMBL" id="MDK2562712.1"/>
    </source>
</evidence>